<keyword evidence="7" id="KW-1185">Reference proteome</keyword>
<dbReference type="SUPFAM" id="SSF52540">
    <property type="entry name" value="P-loop containing nucleoside triphosphate hydrolases"/>
    <property type="match status" value="1"/>
</dbReference>
<dbReference type="SMART" id="SM00028">
    <property type="entry name" value="TPR"/>
    <property type="match status" value="8"/>
</dbReference>
<protein>
    <submittedName>
        <fullName evidence="6">DNA-binding SARP family transcriptional activator</fullName>
    </submittedName>
</protein>
<dbReference type="PRINTS" id="PR00364">
    <property type="entry name" value="DISEASERSIST"/>
</dbReference>
<dbReference type="PANTHER" id="PTHR35807:SF1">
    <property type="entry name" value="TRANSCRIPTIONAL REGULATOR REDD"/>
    <property type="match status" value="1"/>
</dbReference>
<feature type="domain" description="Bacterial transcriptional activator" evidence="5">
    <location>
        <begin position="98"/>
        <end position="242"/>
    </location>
</feature>
<dbReference type="Gene3D" id="1.10.10.10">
    <property type="entry name" value="Winged helix-like DNA-binding domain superfamily/Winged helix DNA-binding domain"/>
    <property type="match status" value="1"/>
</dbReference>
<dbReference type="GO" id="GO:0000160">
    <property type="term" value="P:phosphorelay signal transduction system"/>
    <property type="evidence" value="ECO:0007669"/>
    <property type="project" value="InterPro"/>
</dbReference>
<dbReference type="GO" id="GO:0003677">
    <property type="term" value="F:DNA binding"/>
    <property type="evidence" value="ECO:0007669"/>
    <property type="project" value="UniProtKB-KW"/>
</dbReference>
<dbReference type="InterPro" id="IPR001867">
    <property type="entry name" value="OmpR/PhoB-type_DNA-bd"/>
</dbReference>
<dbReference type="SUPFAM" id="SSF48452">
    <property type="entry name" value="TPR-like"/>
    <property type="match status" value="3"/>
</dbReference>
<dbReference type="SMART" id="SM01043">
    <property type="entry name" value="BTAD"/>
    <property type="match status" value="1"/>
</dbReference>
<dbReference type="SUPFAM" id="SSF46894">
    <property type="entry name" value="C-terminal effector domain of the bipartite response regulators"/>
    <property type="match status" value="1"/>
</dbReference>
<keyword evidence="3 6" id="KW-0238">DNA-binding</keyword>
<dbReference type="InterPro" id="IPR036388">
    <property type="entry name" value="WH-like_DNA-bd_sf"/>
</dbReference>
<evidence type="ECO:0000313" key="6">
    <source>
        <dbReference type="EMBL" id="PRX97315.1"/>
    </source>
</evidence>
<evidence type="ECO:0000256" key="3">
    <source>
        <dbReference type="ARBA" id="ARBA00023125"/>
    </source>
</evidence>
<dbReference type="InterPro" id="IPR027417">
    <property type="entry name" value="P-loop_NTPase"/>
</dbReference>
<evidence type="ECO:0000313" key="7">
    <source>
        <dbReference type="Proteomes" id="UP000237846"/>
    </source>
</evidence>
<dbReference type="InterPro" id="IPR016032">
    <property type="entry name" value="Sig_transdc_resp-reg_C-effctor"/>
</dbReference>
<dbReference type="CDD" id="cd15831">
    <property type="entry name" value="BTAD"/>
    <property type="match status" value="1"/>
</dbReference>
<organism evidence="6 7">
    <name type="scientific">Allonocardiopsis opalescens</name>
    <dbReference type="NCBI Taxonomy" id="1144618"/>
    <lineage>
        <taxon>Bacteria</taxon>
        <taxon>Bacillati</taxon>
        <taxon>Actinomycetota</taxon>
        <taxon>Actinomycetes</taxon>
        <taxon>Streptosporangiales</taxon>
        <taxon>Allonocardiopsis</taxon>
    </lineage>
</organism>
<gene>
    <name evidence="6" type="ORF">CLV72_106352</name>
</gene>
<name>A0A2T0Q0S1_9ACTN</name>
<evidence type="ECO:0000256" key="4">
    <source>
        <dbReference type="ARBA" id="ARBA00023163"/>
    </source>
</evidence>
<dbReference type="Pfam" id="PF00486">
    <property type="entry name" value="Trans_reg_C"/>
    <property type="match status" value="1"/>
</dbReference>
<dbReference type="InterPro" id="IPR005158">
    <property type="entry name" value="BTAD"/>
</dbReference>
<proteinExistence type="inferred from homology"/>
<evidence type="ECO:0000259" key="5">
    <source>
        <dbReference type="SMART" id="SM01043"/>
    </source>
</evidence>
<dbReference type="EMBL" id="PVZC01000006">
    <property type="protein sequence ID" value="PRX97315.1"/>
    <property type="molecule type" value="Genomic_DNA"/>
</dbReference>
<evidence type="ECO:0000256" key="1">
    <source>
        <dbReference type="ARBA" id="ARBA00005820"/>
    </source>
</evidence>
<sequence>MYITLLGRVAVHSDGRTMRVERRAGKGVIAALVLAGGRAVPRETLIDRVWGSDNPPKRGTVWSEVSRIRNRMRDFSAGRLDLREIDGSYSLAVDQESVDVLRFRRLCGRAQAAARNGDDEGAVALWTEALALWGGEPLAGVAGEWASATRVTLRDEHAHAVLRRAEAAIRLGRSAEVLGEVRELEQEKPDDEDVVRVCMLVLYNCGRTSEALDLYHGLRLRLRDTRGVDPQRQTRELYERMLRHDIAVPQASPDGLSRVAADAAAISTLPPAVRDFTGRARELAALLGVLPRTASEPTVIWTVHGMSGIGKSALALQAAHAAAEHFPDLRLYLDLRAYNQGRPALDAQTALGELLRMTGMPAQGIPSGLDARAAAWRERVADRRLLLVLDDVAGAEQVRRLLPTGNGCAVLVTSRNRLFGVDGARSLKLDDPPPEEAAALFAQIAELSPSEEGVGEVVRLLSRLPFAVRMMAHRLRNRQGWTAADLARRLAATRNRLAEIHDGDQSLAAAFDMSLRALPTPARDAFVRLGLHPSAEFGLYAGAALVGRPVSDTERLLERLLDEHLLEEAGQRRYRFHDLVGQHARALALSDLAAPDRDAAVDRMLAHYREAAEAADRVINPDAWEGAEPARPSTEVPGFDGPHAVRRWFEAEQGALVASMECADEWERPRHLARLPALLSYLLYVYGQPDVAAHMFESAATACDELGDDSGLAGAVVDLARAHRRAGRLDDALLNAEMGLELARMQGDLRCEADAHDEIGLVHFRAARYPDALVSSQQALSAARETDYRLGMADALAHSALSLRCMDDYRGAISQFEEAHAISRTLRTPFRKGSSMLGHAGAYFLFGMHRQAGDLCEEALRLAQENELPLIQAAALHDLGLIEAYKQRHRRALELYQRGLTVLNGLGQSPTAEILADIGRSHLRLDAPDIAMSLMREAEEMSRRSGRPADRAKAAIGIAEVHRARGEYRESEIHYRRAAGEARRAHALLDQGNALSGLGHVLLLMDRGAEAADTWQRALTILMRLGVPDAEPVRIMLDSVLPAGAAVRSDVPRMVTLAICGSRVTGSDDAMLDSCARALGGHLAGRAVHLVHGPVGIALEIVAHMGEAATRAQRRGGLGTLGHADVVRDADYVVVLGGGVGTQQEVDTALALGKRVIPVPASGGVARAVHRRMGVDVGLRSWMPDAEFTALAACEDGDSLVAVLERLLSAGGGAHEPAPSRTAQLRGLSRRIYRRLRRPPADPVQ</sequence>
<dbReference type="Pfam" id="PF00931">
    <property type="entry name" value="NB-ARC"/>
    <property type="match status" value="1"/>
</dbReference>
<dbReference type="Pfam" id="PF03704">
    <property type="entry name" value="BTAD"/>
    <property type="match status" value="1"/>
</dbReference>
<dbReference type="Gene3D" id="1.25.40.10">
    <property type="entry name" value="Tetratricopeptide repeat domain"/>
    <property type="match status" value="3"/>
</dbReference>
<reference evidence="6 7" key="1">
    <citation type="submission" date="2018-03" db="EMBL/GenBank/DDBJ databases">
        <title>Genomic Encyclopedia of Archaeal and Bacterial Type Strains, Phase II (KMG-II): from individual species to whole genera.</title>
        <authorList>
            <person name="Goeker M."/>
        </authorList>
    </citation>
    <scope>NUCLEOTIDE SEQUENCE [LARGE SCALE GENOMIC DNA]</scope>
    <source>
        <strain evidence="6 7">DSM 45601</strain>
    </source>
</reference>
<comment type="caution">
    <text evidence="6">The sequence shown here is derived from an EMBL/GenBank/DDBJ whole genome shotgun (WGS) entry which is preliminary data.</text>
</comment>
<comment type="similarity">
    <text evidence="1">Belongs to the AfsR/DnrI/RedD regulatory family.</text>
</comment>
<evidence type="ECO:0000256" key="2">
    <source>
        <dbReference type="ARBA" id="ARBA00023015"/>
    </source>
</evidence>
<dbReference type="InterPro" id="IPR011990">
    <property type="entry name" value="TPR-like_helical_dom_sf"/>
</dbReference>
<dbReference type="OrthoDB" id="5521887at2"/>
<keyword evidence="2" id="KW-0805">Transcription regulation</keyword>
<dbReference type="InterPro" id="IPR051677">
    <property type="entry name" value="AfsR-DnrI-RedD_regulator"/>
</dbReference>
<dbReference type="GO" id="GO:0006355">
    <property type="term" value="P:regulation of DNA-templated transcription"/>
    <property type="evidence" value="ECO:0007669"/>
    <property type="project" value="InterPro"/>
</dbReference>
<dbReference type="PANTHER" id="PTHR35807">
    <property type="entry name" value="TRANSCRIPTIONAL REGULATOR REDD-RELATED"/>
    <property type="match status" value="1"/>
</dbReference>
<dbReference type="GO" id="GO:0043531">
    <property type="term" value="F:ADP binding"/>
    <property type="evidence" value="ECO:0007669"/>
    <property type="project" value="InterPro"/>
</dbReference>
<dbReference type="InterPro" id="IPR002182">
    <property type="entry name" value="NB-ARC"/>
</dbReference>
<accession>A0A2T0Q0S1</accession>
<dbReference type="SUPFAM" id="SSF102405">
    <property type="entry name" value="MCP/YpsA-like"/>
    <property type="match status" value="1"/>
</dbReference>
<dbReference type="Gene3D" id="3.40.50.300">
    <property type="entry name" value="P-loop containing nucleotide triphosphate hydrolases"/>
    <property type="match status" value="1"/>
</dbReference>
<dbReference type="Proteomes" id="UP000237846">
    <property type="component" value="Unassembled WGS sequence"/>
</dbReference>
<dbReference type="AlphaFoldDB" id="A0A2T0Q0S1"/>
<keyword evidence="4" id="KW-0804">Transcription</keyword>
<dbReference type="Gene3D" id="3.40.50.450">
    <property type="match status" value="1"/>
</dbReference>
<dbReference type="InterPro" id="IPR019734">
    <property type="entry name" value="TPR_rpt"/>
</dbReference>